<keyword evidence="11" id="KW-0132">Cell division</keyword>
<keyword evidence="2 8" id="KW-0723">Serine/threonine-protein kinase</keyword>
<evidence type="ECO:0000259" key="10">
    <source>
        <dbReference type="PROSITE" id="PS50011"/>
    </source>
</evidence>
<dbReference type="PANTHER" id="PTHR44167">
    <property type="entry name" value="OVARIAN-SPECIFIC SERINE/THREONINE-PROTEIN KINASE LOK-RELATED"/>
    <property type="match status" value="1"/>
</dbReference>
<gene>
    <name evidence="11" type="primary">CDC7</name>
    <name evidence="11" type="ORF">CDAR_490671</name>
</gene>
<dbReference type="InterPro" id="IPR011009">
    <property type="entry name" value="Kinase-like_dom_sf"/>
</dbReference>
<feature type="region of interest" description="Disordered" evidence="9">
    <location>
        <begin position="180"/>
        <end position="230"/>
    </location>
</feature>
<keyword evidence="12" id="KW-1185">Reference proteome</keyword>
<dbReference type="GO" id="GO:0051301">
    <property type="term" value="P:cell division"/>
    <property type="evidence" value="ECO:0007669"/>
    <property type="project" value="UniProtKB-KW"/>
</dbReference>
<feature type="domain" description="Protein kinase" evidence="10">
    <location>
        <begin position="22"/>
        <end position="474"/>
    </location>
</feature>
<feature type="compositionally biased region" description="Polar residues" evidence="9">
    <location>
        <begin position="182"/>
        <end position="217"/>
    </location>
</feature>
<evidence type="ECO:0000256" key="9">
    <source>
        <dbReference type="SAM" id="MobiDB-lite"/>
    </source>
</evidence>
<dbReference type="InterPro" id="IPR017441">
    <property type="entry name" value="Protein_kinase_ATP_BS"/>
</dbReference>
<evidence type="ECO:0000313" key="12">
    <source>
        <dbReference type="Proteomes" id="UP001054837"/>
    </source>
</evidence>
<feature type="region of interest" description="Disordered" evidence="9">
    <location>
        <begin position="253"/>
        <end position="280"/>
    </location>
</feature>
<dbReference type="AlphaFoldDB" id="A0AAV4NJ58"/>
<keyword evidence="11" id="KW-0131">Cell cycle</keyword>
<evidence type="ECO:0000256" key="2">
    <source>
        <dbReference type="ARBA" id="ARBA00022527"/>
    </source>
</evidence>
<dbReference type="PANTHER" id="PTHR44167:SF23">
    <property type="entry name" value="CDC7 KINASE, ISOFORM A-RELATED"/>
    <property type="match status" value="1"/>
</dbReference>
<dbReference type="Gene3D" id="3.30.200.20">
    <property type="entry name" value="Phosphorylase Kinase, domain 1"/>
    <property type="match status" value="1"/>
</dbReference>
<keyword evidence="5 11" id="KW-0418">Kinase</keyword>
<keyword evidence="6 7" id="KW-0067">ATP-binding</keyword>
<dbReference type="GO" id="GO:0004674">
    <property type="term" value="F:protein serine/threonine kinase activity"/>
    <property type="evidence" value="ECO:0007669"/>
    <property type="project" value="UniProtKB-KW"/>
</dbReference>
<evidence type="ECO:0000256" key="4">
    <source>
        <dbReference type="ARBA" id="ARBA00022741"/>
    </source>
</evidence>
<feature type="binding site" evidence="7">
    <location>
        <position position="55"/>
    </location>
    <ligand>
        <name>ATP</name>
        <dbReference type="ChEBI" id="CHEBI:30616"/>
    </ligand>
</feature>
<dbReference type="EMBL" id="BPLQ01001741">
    <property type="protein sequence ID" value="GIX84842.1"/>
    <property type="molecule type" value="Genomic_DNA"/>
</dbReference>
<dbReference type="Gene3D" id="1.10.510.10">
    <property type="entry name" value="Transferase(Phosphotransferase) domain 1"/>
    <property type="match status" value="2"/>
</dbReference>
<dbReference type="PROSITE" id="PS50011">
    <property type="entry name" value="PROTEIN_KINASE_DOM"/>
    <property type="match status" value="1"/>
</dbReference>
<evidence type="ECO:0000256" key="5">
    <source>
        <dbReference type="ARBA" id="ARBA00022777"/>
    </source>
</evidence>
<dbReference type="CDD" id="cd14019">
    <property type="entry name" value="STKc_Cdc7"/>
    <property type="match status" value="1"/>
</dbReference>
<comment type="caution">
    <text evidence="11">The sequence shown here is derived from an EMBL/GenBank/DDBJ whole genome shotgun (WGS) entry which is preliminary data.</text>
</comment>
<evidence type="ECO:0000256" key="6">
    <source>
        <dbReference type="ARBA" id="ARBA00022840"/>
    </source>
</evidence>
<accession>A0AAV4NJ58</accession>
<dbReference type="InterPro" id="IPR008271">
    <property type="entry name" value="Ser/Thr_kinase_AS"/>
</dbReference>
<dbReference type="SMART" id="SM00220">
    <property type="entry name" value="S_TKc"/>
    <property type="match status" value="1"/>
</dbReference>
<dbReference type="GO" id="GO:0005634">
    <property type="term" value="C:nucleus"/>
    <property type="evidence" value="ECO:0007669"/>
    <property type="project" value="TreeGrafter"/>
</dbReference>
<dbReference type="Pfam" id="PF00069">
    <property type="entry name" value="Pkinase"/>
    <property type="match status" value="2"/>
</dbReference>
<dbReference type="SUPFAM" id="SSF56112">
    <property type="entry name" value="Protein kinase-like (PK-like)"/>
    <property type="match status" value="1"/>
</dbReference>
<evidence type="ECO:0000313" key="11">
    <source>
        <dbReference type="EMBL" id="GIX84842.1"/>
    </source>
</evidence>
<dbReference type="EC" id="2.7.11.1" evidence="1"/>
<feature type="compositionally biased region" description="Basic and acidic residues" evidence="9">
    <location>
        <begin position="269"/>
        <end position="280"/>
    </location>
</feature>
<reference evidence="11 12" key="1">
    <citation type="submission" date="2021-06" db="EMBL/GenBank/DDBJ databases">
        <title>Caerostris darwini draft genome.</title>
        <authorList>
            <person name="Kono N."/>
            <person name="Arakawa K."/>
        </authorList>
    </citation>
    <scope>NUCLEOTIDE SEQUENCE [LARGE SCALE GENOMIC DNA]</scope>
</reference>
<dbReference type="PROSITE" id="PS00108">
    <property type="entry name" value="PROTEIN_KINASE_ST"/>
    <property type="match status" value="1"/>
</dbReference>
<dbReference type="GO" id="GO:0044773">
    <property type="term" value="P:mitotic DNA damage checkpoint signaling"/>
    <property type="evidence" value="ECO:0007669"/>
    <property type="project" value="TreeGrafter"/>
</dbReference>
<dbReference type="PROSITE" id="PS00107">
    <property type="entry name" value="PROTEIN_KINASE_ATP"/>
    <property type="match status" value="1"/>
</dbReference>
<name>A0AAV4NJ58_9ARAC</name>
<protein>
    <recommendedName>
        <fullName evidence="1">non-specific serine/threonine protein kinase</fullName>
        <ecNumber evidence="1">2.7.11.1</ecNumber>
    </recommendedName>
</protein>
<comment type="similarity">
    <text evidence="8">Belongs to the protein kinase superfamily.</text>
</comment>
<dbReference type="InterPro" id="IPR000719">
    <property type="entry name" value="Prot_kinase_dom"/>
</dbReference>
<keyword evidence="4 7" id="KW-0547">Nucleotide-binding</keyword>
<dbReference type="GO" id="GO:0005524">
    <property type="term" value="F:ATP binding"/>
    <property type="evidence" value="ECO:0007669"/>
    <property type="project" value="UniProtKB-UniRule"/>
</dbReference>
<evidence type="ECO:0000256" key="3">
    <source>
        <dbReference type="ARBA" id="ARBA00022679"/>
    </source>
</evidence>
<evidence type="ECO:0000256" key="8">
    <source>
        <dbReference type="RuleBase" id="RU000304"/>
    </source>
</evidence>
<evidence type="ECO:0000256" key="7">
    <source>
        <dbReference type="PROSITE-ProRule" id="PRU10141"/>
    </source>
</evidence>
<evidence type="ECO:0000256" key="1">
    <source>
        <dbReference type="ARBA" id="ARBA00012513"/>
    </source>
</evidence>
<keyword evidence="3" id="KW-0808">Transferase</keyword>
<sequence>MSADETEIHKMLHFVPQVGEIFDVQEKIGEGTFSKVYRAIVKGSGSIKDKEFALKYLVPTSKPSRIATELQCLKDVGGTCNVIGVEFCFMNNGHVVIVMPYYPHQRFADYVRYMNVDDIREYMKNLLIAIKKIHSHGIIHRDIKPNNFLYNQIVKSYTLVDFGLAEKANDLLTRYTADRQPLSDSSGRLNKTETDNIQSFQVPSESASSLATSTKHQLAHDSNSENVSKKRRLPLPIVPAMNEPLPPPIGNFVPIAPAPPRTHYQSHSKSKDSSKHSRSKSKECGCFKKAAVCKICTARETENAPRGGTAGFRAPEVLLKHRQQTIAIDIWSAGVIMLCILSKKYPFFRADDDLTALAEISFIVGTKELKQAAMSISKVLTMSLPPTTESISDIRKQCGPARYLQALCTMIMEDQPCFYHRTYQSSARPSSRCPVCSEMARQVPQSAYDLLDKLLDPNPHTRITASEALMHPFITGQC</sequence>
<organism evidence="11 12">
    <name type="scientific">Caerostris darwini</name>
    <dbReference type="NCBI Taxonomy" id="1538125"/>
    <lineage>
        <taxon>Eukaryota</taxon>
        <taxon>Metazoa</taxon>
        <taxon>Ecdysozoa</taxon>
        <taxon>Arthropoda</taxon>
        <taxon>Chelicerata</taxon>
        <taxon>Arachnida</taxon>
        <taxon>Araneae</taxon>
        <taxon>Araneomorphae</taxon>
        <taxon>Entelegynae</taxon>
        <taxon>Araneoidea</taxon>
        <taxon>Araneidae</taxon>
        <taxon>Caerostris</taxon>
    </lineage>
</organism>
<proteinExistence type="inferred from homology"/>
<dbReference type="Proteomes" id="UP001054837">
    <property type="component" value="Unassembled WGS sequence"/>
</dbReference>